<proteinExistence type="predicted"/>
<dbReference type="AlphaFoldDB" id="A0A9W9WIX5"/>
<evidence type="ECO:0000256" key="1">
    <source>
        <dbReference type="SAM" id="MobiDB-lite"/>
    </source>
</evidence>
<protein>
    <submittedName>
        <fullName evidence="2">Uncharacterized protein</fullName>
    </submittedName>
</protein>
<evidence type="ECO:0000313" key="2">
    <source>
        <dbReference type="EMBL" id="KAJ5465903.1"/>
    </source>
</evidence>
<dbReference type="EMBL" id="JAPWDO010000006">
    <property type="protein sequence ID" value="KAJ5465903.1"/>
    <property type="molecule type" value="Genomic_DNA"/>
</dbReference>
<gene>
    <name evidence="2" type="ORF">N7530_009690</name>
</gene>
<reference evidence="2" key="2">
    <citation type="journal article" date="2023" name="IMA Fungus">
        <title>Comparative genomic study of the Penicillium genus elucidates a diverse pangenome and 15 lateral gene transfer events.</title>
        <authorList>
            <person name="Petersen C."/>
            <person name="Sorensen T."/>
            <person name="Nielsen M.R."/>
            <person name="Sondergaard T.E."/>
            <person name="Sorensen J.L."/>
            <person name="Fitzpatrick D.A."/>
            <person name="Frisvad J.C."/>
            <person name="Nielsen K.L."/>
        </authorList>
    </citation>
    <scope>NUCLEOTIDE SEQUENCE</scope>
    <source>
        <strain evidence="2">IBT 17660</strain>
    </source>
</reference>
<accession>A0A9W9WIX5</accession>
<comment type="caution">
    <text evidence="2">The sequence shown here is derived from an EMBL/GenBank/DDBJ whole genome shotgun (WGS) entry which is preliminary data.</text>
</comment>
<organism evidence="2 3">
    <name type="scientific">Penicillium desertorum</name>
    <dbReference type="NCBI Taxonomy" id="1303715"/>
    <lineage>
        <taxon>Eukaryota</taxon>
        <taxon>Fungi</taxon>
        <taxon>Dikarya</taxon>
        <taxon>Ascomycota</taxon>
        <taxon>Pezizomycotina</taxon>
        <taxon>Eurotiomycetes</taxon>
        <taxon>Eurotiomycetidae</taxon>
        <taxon>Eurotiales</taxon>
        <taxon>Aspergillaceae</taxon>
        <taxon>Penicillium</taxon>
    </lineage>
</organism>
<feature type="region of interest" description="Disordered" evidence="1">
    <location>
        <begin position="34"/>
        <end position="54"/>
    </location>
</feature>
<reference evidence="2" key="1">
    <citation type="submission" date="2022-12" db="EMBL/GenBank/DDBJ databases">
        <authorList>
            <person name="Petersen C."/>
        </authorList>
    </citation>
    <scope>NUCLEOTIDE SEQUENCE</scope>
    <source>
        <strain evidence="2">IBT 17660</strain>
    </source>
</reference>
<feature type="compositionally biased region" description="Polar residues" evidence="1">
    <location>
        <begin position="34"/>
        <end position="46"/>
    </location>
</feature>
<sequence length="109" mass="12673">MDRRPWPLCVQWRSSPNYPLLLDERYVRSILASSEPRQPATLQSESYPHATDESGGMVGYVNVIDGDLALEDQEEEYREYNRGLVRVHLDYRSLERAVSITELEYKAQP</sequence>
<keyword evidence="3" id="KW-1185">Reference proteome</keyword>
<dbReference type="Proteomes" id="UP001147760">
    <property type="component" value="Unassembled WGS sequence"/>
</dbReference>
<name>A0A9W9WIX5_9EURO</name>
<evidence type="ECO:0000313" key="3">
    <source>
        <dbReference type="Proteomes" id="UP001147760"/>
    </source>
</evidence>